<dbReference type="AlphaFoldDB" id="A0A7U4E976"/>
<name>A0A7U4E976_RUNSL</name>
<dbReference type="InterPro" id="IPR055407">
    <property type="entry name" value="TraM_C"/>
</dbReference>
<keyword evidence="3" id="KW-0472">Membrane</keyword>
<reference evidence="6" key="1">
    <citation type="submission" date="2011-06" db="EMBL/GenBank/DDBJ databases">
        <title>The complete genome of plasmid 3 of Runella slithyformis DSM 19594.</title>
        <authorList>
            <consortium name="US DOE Joint Genome Institute (JGI-PGF)"/>
            <person name="Lucas S."/>
            <person name="Han J."/>
            <person name="Lapidus A."/>
            <person name="Bruce D."/>
            <person name="Goodwin L."/>
            <person name="Pitluck S."/>
            <person name="Peters L."/>
            <person name="Kyrpides N."/>
            <person name="Mavromatis K."/>
            <person name="Ivanova N."/>
            <person name="Ovchinnikova G."/>
            <person name="Zhang X."/>
            <person name="Misra M."/>
            <person name="Detter J.C."/>
            <person name="Tapia R."/>
            <person name="Han C."/>
            <person name="Land M."/>
            <person name="Hauser L."/>
            <person name="Markowitz V."/>
            <person name="Cheng J.-F."/>
            <person name="Hugenholtz P."/>
            <person name="Woyke T."/>
            <person name="Wu D."/>
            <person name="Tindall B."/>
            <person name="Faehrich R."/>
            <person name="Brambilla E."/>
            <person name="Klenk H.-P."/>
            <person name="Eisen J.A."/>
        </authorList>
    </citation>
    <scope>NUCLEOTIDE SEQUENCE [LARGE SCALE GENOMIC DNA]</scope>
    <source>
        <strain evidence="6">ATCC 29530 / DSM 19594 / LMG 11500 / NCIMB 11436 / LSU 4</strain>
        <plasmid evidence="6">pRUNSL03</plasmid>
    </source>
</reference>
<keyword evidence="1" id="KW-0175">Coiled coil</keyword>
<protein>
    <recommendedName>
        <fullName evidence="4">Conjugative transposon TraM C-terminal domain-containing protein</fullName>
    </recommendedName>
</protein>
<keyword evidence="5" id="KW-0614">Plasmid</keyword>
<reference evidence="5 6" key="2">
    <citation type="journal article" date="2012" name="Stand. Genomic Sci.">
        <title>Complete genome sequence of the aquatic bacterium Runella slithyformis type strain (LSU 4(T)).</title>
        <authorList>
            <person name="Copeland A."/>
            <person name="Zhang X."/>
            <person name="Misra M."/>
            <person name="Lapidus A."/>
            <person name="Nolan M."/>
            <person name="Lucas S."/>
            <person name="Deshpande S."/>
            <person name="Cheng J.F."/>
            <person name="Tapia R."/>
            <person name="Goodwin L.A."/>
            <person name="Pitluck S."/>
            <person name="Liolios K."/>
            <person name="Pagani I."/>
            <person name="Ivanova N."/>
            <person name="Mikhailova N."/>
            <person name="Pati A."/>
            <person name="Chen A."/>
            <person name="Palaniappan K."/>
            <person name="Land M."/>
            <person name="Hauser L."/>
            <person name="Pan C."/>
            <person name="Jeffries C.D."/>
            <person name="Detter J.C."/>
            <person name="Brambilla E.M."/>
            <person name="Rohde M."/>
            <person name="Djao O.D."/>
            <person name="Goker M."/>
            <person name="Sikorski J."/>
            <person name="Tindall B.J."/>
            <person name="Woyke T."/>
            <person name="Bristow J."/>
            <person name="Eisen J.A."/>
            <person name="Markowitz V."/>
            <person name="Hugenholtz P."/>
            <person name="Kyrpides N.C."/>
            <person name="Klenk H.P."/>
            <person name="Mavromatis K."/>
        </authorList>
    </citation>
    <scope>NUCLEOTIDE SEQUENCE [LARGE SCALE GENOMIC DNA]</scope>
    <source>
        <strain evidence="6">ATCC 29530 / DSM 19594 / LMG 11500 / NCIMB 11436 / LSU 4</strain>
    </source>
</reference>
<organism evidence="5 6">
    <name type="scientific">Runella slithyformis (strain ATCC 29530 / DSM 19594 / LMG 11500 / NCIMB 11436 / LSU 4)</name>
    <dbReference type="NCBI Taxonomy" id="761193"/>
    <lineage>
        <taxon>Bacteria</taxon>
        <taxon>Pseudomonadati</taxon>
        <taxon>Bacteroidota</taxon>
        <taxon>Cytophagia</taxon>
        <taxon>Cytophagales</taxon>
        <taxon>Spirosomataceae</taxon>
        <taxon>Runella</taxon>
    </lineage>
</organism>
<evidence type="ECO:0000259" key="4">
    <source>
        <dbReference type="Pfam" id="PF12508"/>
    </source>
</evidence>
<dbReference type="KEGG" id="rsi:Runsl_5841"/>
<evidence type="ECO:0000256" key="1">
    <source>
        <dbReference type="SAM" id="Coils"/>
    </source>
</evidence>
<dbReference type="Proteomes" id="UP000000493">
    <property type="component" value="Plasmid pRUNSL03"/>
</dbReference>
<evidence type="ECO:0000313" key="5">
    <source>
        <dbReference type="EMBL" id="AEI52138.1"/>
    </source>
</evidence>
<feature type="compositionally biased region" description="Low complexity" evidence="2">
    <location>
        <begin position="138"/>
        <end position="148"/>
    </location>
</feature>
<feature type="domain" description="Conjugative transposon TraM C-terminal" evidence="4">
    <location>
        <begin position="272"/>
        <end position="433"/>
    </location>
</feature>
<sequence>METLDNSQNTVRKLSQRQYQLVALAIGALFSLGLVLWGVGFFKTEESQAAEESKTDALATVPAAKNQPLENDKYKTVSKNDPRFAKTDNSLSVGYVVGVEQNDQIAGNEDLSEQDFQAVESAGRTGYHPQSSAKKKQQIYQQSAARQRAIQREQGRLADPNYALYKKSNEELREERQEAEDREINQRTAQLVLDKLEKNQNQSTQQQINLPAEKKRSLDDDLPSAKPKSQLTEIQPEIQKNTIGLPVTKAGFFYNVSMKNKTGYSANDAVLAVVHGNGSEGIKIQNGTTAKIRLLQNIIFRVKGEPILLEKGTILNGRCSIGDERVFISITSMVIGNAIYPLTVQAYDMDGQLGIYVPNLREKNMLAQNLSRTAAGSMNGGFFVGQGGIAQQVGTQVAIQAAQQTMQSGRQYITAKAQNPKVTVRPNYQILLKSTDFTPTTSNAPTYEENN</sequence>
<geneLocation type="plasmid" evidence="5 6">
    <name>pRUNSL03</name>
</geneLocation>
<evidence type="ECO:0000256" key="2">
    <source>
        <dbReference type="SAM" id="MobiDB-lite"/>
    </source>
</evidence>
<keyword evidence="3" id="KW-0812">Transmembrane</keyword>
<dbReference type="RefSeq" id="WP_013921719.1">
    <property type="nucleotide sequence ID" value="NC_015694.1"/>
</dbReference>
<feature type="region of interest" description="Disordered" evidence="2">
    <location>
        <begin position="197"/>
        <end position="230"/>
    </location>
</feature>
<feature type="region of interest" description="Disordered" evidence="2">
    <location>
        <begin position="120"/>
        <end position="161"/>
    </location>
</feature>
<feature type="transmembrane region" description="Helical" evidence="3">
    <location>
        <begin position="21"/>
        <end position="42"/>
    </location>
</feature>
<feature type="coiled-coil region" evidence="1">
    <location>
        <begin position="162"/>
        <end position="189"/>
    </location>
</feature>
<keyword evidence="6" id="KW-1185">Reference proteome</keyword>
<keyword evidence="3" id="KW-1133">Transmembrane helix</keyword>
<evidence type="ECO:0000256" key="3">
    <source>
        <dbReference type="SAM" id="Phobius"/>
    </source>
</evidence>
<accession>A0A7U4E976</accession>
<gene>
    <name evidence="5" type="ordered locus">Runsl_5841</name>
</gene>
<feature type="compositionally biased region" description="Polar residues" evidence="2">
    <location>
        <begin position="199"/>
        <end position="209"/>
    </location>
</feature>
<dbReference type="EMBL" id="CP002862">
    <property type="protein sequence ID" value="AEI52138.1"/>
    <property type="molecule type" value="Genomic_DNA"/>
</dbReference>
<proteinExistence type="predicted"/>
<evidence type="ECO:0000313" key="6">
    <source>
        <dbReference type="Proteomes" id="UP000000493"/>
    </source>
</evidence>
<dbReference type="Pfam" id="PF12508">
    <property type="entry name" value="Transposon_TraM"/>
    <property type="match status" value="1"/>
</dbReference>